<accession>A0AAV6MNB5</accession>
<evidence type="ECO:0000313" key="2">
    <source>
        <dbReference type="Proteomes" id="UP000685013"/>
    </source>
</evidence>
<dbReference type="Proteomes" id="UP000685013">
    <property type="component" value="Chromosome 13"/>
</dbReference>
<keyword evidence="2" id="KW-1185">Reference proteome</keyword>
<protein>
    <submittedName>
        <fullName evidence="1">Uncharacterized protein</fullName>
    </submittedName>
</protein>
<sequence length="105" mass="11599">MGERGLPLWSRFELGHHCGPIWASTIRRQIWASTVGRPIRRGLQIGRLVWSGPPQSADFGCASTVGRPIWASTVGRFWAYTMGRFGPPLWAGRFGLQLSAALGLH</sequence>
<dbReference type="EMBL" id="JAGKQH010000013">
    <property type="protein sequence ID" value="KAG6583324.1"/>
    <property type="molecule type" value="Genomic_DNA"/>
</dbReference>
<feature type="non-terminal residue" evidence="1">
    <location>
        <position position="1"/>
    </location>
</feature>
<name>A0AAV6MNB5_9ROSI</name>
<dbReference type="AlphaFoldDB" id="A0AAV6MNB5"/>
<evidence type="ECO:0000313" key="1">
    <source>
        <dbReference type="EMBL" id="KAG6583324.1"/>
    </source>
</evidence>
<organism evidence="1 2">
    <name type="scientific">Cucurbita argyrosperma subsp. sororia</name>
    <dbReference type="NCBI Taxonomy" id="37648"/>
    <lineage>
        <taxon>Eukaryota</taxon>
        <taxon>Viridiplantae</taxon>
        <taxon>Streptophyta</taxon>
        <taxon>Embryophyta</taxon>
        <taxon>Tracheophyta</taxon>
        <taxon>Spermatophyta</taxon>
        <taxon>Magnoliopsida</taxon>
        <taxon>eudicotyledons</taxon>
        <taxon>Gunneridae</taxon>
        <taxon>Pentapetalae</taxon>
        <taxon>rosids</taxon>
        <taxon>fabids</taxon>
        <taxon>Cucurbitales</taxon>
        <taxon>Cucurbitaceae</taxon>
        <taxon>Cucurbiteae</taxon>
        <taxon>Cucurbita</taxon>
    </lineage>
</organism>
<comment type="caution">
    <text evidence="1">The sequence shown here is derived from an EMBL/GenBank/DDBJ whole genome shotgun (WGS) entry which is preliminary data.</text>
</comment>
<gene>
    <name evidence="1" type="ORF">SDJN03_19256</name>
</gene>
<reference evidence="1 2" key="1">
    <citation type="journal article" date="2021" name="Hortic Res">
        <title>The domestication of Cucurbita argyrosperma as revealed by the genome of its wild relative.</title>
        <authorList>
            <person name="Barrera-Redondo J."/>
            <person name="Sanchez-de la Vega G."/>
            <person name="Aguirre-Liguori J.A."/>
            <person name="Castellanos-Morales G."/>
            <person name="Gutierrez-Guerrero Y.T."/>
            <person name="Aguirre-Dugua X."/>
            <person name="Aguirre-Planter E."/>
            <person name="Tenaillon M.I."/>
            <person name="Lira-Saade R."/>
            <person name="Eguiarte L.E."/>
        </authorList>
    </citation>
    <scope>NUCLEOTIDE SEQUENCE [LARGE SCALE GENOMIC DNA]</scope>
    <source>
        <strain evidence="1">JBR-2021</strain>
    </source>
</reference>
<proteinExistence type="predicted"/>